<protein>
    <recommendedName>
        <fullName evidence="4">Yeast cell wall synthesis Kre9/Knh1-like N-terminal domain-containing protein</fullName>
    </recommendedName>
</protein>
<accession>A0A0L0T756</accession>
<keyword evidence="1 3" id="KW-0732">Signal</keyword>
<keyword evidence="2" id="KW-0472">Membrane</keyword>
<name>A0A0L0T756_ALLM3</name>
<feature type="chain" id="PRO_5005548431" description="Yeast cell wall synthesis Kre9/Knh1-like N-terminal domain-containing protein" evidence="3">
    <location>
        <begin position="21"/>
        <end position="181"/>
    </location>
</feature>
<keyword evidence="2" id="KW-1133">Transmembrane helix</keyword>
<dbReference type="Proteomes" id="UP000054350">
    <property type="component" value="Unassembled WGS sequence"/>
</dbReference>
<evidence type="ECO:0000256" key="2">
    <source>
        <dbReference type="SAM" id="Phobius"/>
    </source>
</evidence>
<reference evidence="6" key="2">
    <citation type="submission" date="2009-11" db="EMBL/GenBank/DDBJ databases">
        <title>The Genome Sequence of Allomyces macrogynus strain ATCC 38327.</title>
        <authorList>
            <consortium name="The Broad Institute Genome Sequencing Platform"/>
            <person name="Russ C."/>
            <person name="Cuomo C."/>
            <person name="Shea T."/>
            <person name="Young S.K."/>
            <person name="Zeng Q."/>
            <person name="Koehrsen M."/>
            <person name="Haas B."/>
            <person name="Borodovsky M."/>
            <person name="Guigo R."/>
            <person name="Alvarado L."/>
            <person name="Berlin A."/>
            <person name="Borenstein D."/>
            <person name="Chen Z."/>
            <person name="Engels R."/>
            <person name="Freedman E."/>
            <person name="Gellesch M."/>
            <person name="Goldberg J."/>
            <person name="Griggs A."/>
            <person name="Gujja S."/>
            <person name="Heiman D."/>
            <person name="Hepburn T."/>
            <person name="Howarth C."/>
            <person name="Jen D."/>
            <person name="Larson L."/>
            <person name="Lewis B."/>
            <person name="Mehta T."/>
            <person name="Park D."/>
            <person name="Pearson M."/>
            <person name="Roberts A."/>
            <person name="Saif S."/>
            <person name="Shenoy N."/>
            <person name="Sisk P."/>
            <person name="Stolte C."/>
            <person name="Sykes S."/>
            <person name="Walk T."/>
            <person name="White J."/>
            <person name="Yandava C."/>
            <person name="Burger G."/>
            <person name="Gray M.W."/>
            <person name="Holland P.W.H."/>
            <person name="King N."/>
            <person name="Lang F.B.F."/>
            <person name="Roger A.J."/>
            <person name="Ruiz-Trillo I."/>
            <person name="Lander E."/>
            <person name="Nusbaum C."/>
        </authorList>
    </citation>
    <scope>NUCLEOTIDE SEQUENCE [LARGE SCALE GENOMIC DNA]</scope>
    <source>
        <strain evidence="6">ATCC 38327</strain>
    </source>
</reference>
<evidence type="ECO:0000256" key="3">
    <source>
        <dbReference type="SAM" id="SignalP"/>
    </source>
</evidence>
<keyword evidence="2" id="KW-0812">Transmembrane</keyword>
<feature type="signal peptide" evidence="3">
    <location>
        <begin position="1"/>
        <end position="20"/>
    </location>
</feature>
<gene>
    <name evidence="5" type="ORF">AMAG_14682</name>
</gene>
<reference evidence="5 6" key="1">
    <citation type="submission" date="2009-11" db="EMBL/GenBank/DDBJ databases">
        <title>Annotation of Allomyces macrogynus ATCC 38327.</title>
        <authorList>
            <consortium name="The Broad Institute Genome Sequencing Platform"/>
            <person name="Russ C."/>
            <person name="Cuomo C."/>
            <person name="Burger G."/>
            <person name="Gray M.W."/>
            <person name="Holland P.W.H."/>
            <person name="King N."/>
            <person name="Lang F.B.F."/>
            <person name="Roger A.J."/>
            <person name="Ruiz-Trillo I."/>
            <person name="Young S.K."/>
            <person name="Zeng Q."/>
            <person name="Gargeya S."/>
            <person name="Fitzgerald M."/>
            <person name="Haas B."/>
            <person name="Abouelleil A."/>
            <person name="Alvarado L."/>
            <person name="Arachchi H.M."/>
            <person name="Berlin A."/>
            <person name="Chapman S.B."/>
            <person name="Gearin G."/>
            <person name="Goldberg J."/>
            <person name="Griggs A."/>
            <person name="Gujja S."/>
            <person name="Hansen M."/>
            <person name="Heiman D."/>
            <person name="Howarth C."/>
            <person name="Larimer J."/>
            <person name="Lui A."/>
            <person name="MacDonald P.J.P."/>
            <person name="McCowen C."/>
            <person name="Montmayeur A."/>
            <person name="Murphy C."/>
            <person name="Neiman D."/>
            <person name="Pearson M."/>
            <person name="Priest M."/>
            <person name="Roberts A."/>
            <person name="Saif S."/>
            <person name="Shea T."/>
            <person name="Sisk P."/>
            <person name="Stolte C."/>
            <person name="Sykes S."/>
            <person name="Wortman J."/>
            <person name="Nusbaum C."/>
            <person name="Birren B."/>
        </authorList>
    </citation>
    <scope>NUCLEOTIDE SEQUENCE [LARGE SCALE GENOMIC DNA]</scope>
    <source>
        <strain evidence="5 6">ATCC 38327</strain>
    </source>
</reference>
<feature type="domain" description="Yeast cell wall synthesis Kre9/Knh1-like N-terminal" evidence="4">
    <location>
        <begin position="41"/>
        <end position="145"/>
    </location>
</feature>
<feature type="transmembrane region" description="Helical" evidence="2">
    <location>
        <begin position="161"/>
        <end position="180"/>
    </location>
</feature>
<dbReference type="EMBL" id="GG745366">
    <property type="protein sequence ID" value="KNE70560.1"/>
    <property type="molecule type" value="Genomic_DNA"/>
</dbReference>
<organism evidence="5 6">
    <name type="scientific">Allomyces macrogynus (strain ATCC 38327)</name>
    <name type="common">Allomyces javanicus var. macrogynus</name>
    <dbReference type="NCBI Taxonomy" id="578462"/>
    <lineage>
        <taxon>Eukaryota</taxon>
        <taxon>Fungi</taxon>
        <taxon>Fungi incertae sedis</taxon>
        <taxon>Blastocladiomycota</taxon>
        <taxon>Blastocladiomycetes</taxon>
        <taxon>Blastocladiales</taxon>
        <taxon>Blastocladiaceae</taxon>
        <taxon>Allomyces</taxon>
    </lineage>
</organism>
<evidence type="ECO:0000259" key="4">
    <source>
        <dbReference type="Pfam" id="PF10342"/>
    </source>
</evidence>
<evidence type="ECO:0000256" key="1">
    <source>
        <dbReference type="ARBA" id="ARBA00022729"/>
    </source>
</evidence>
<dbReference type="VEuPathDB" id="FungiDB:AMAG_14682"/>
<evidence type="ECO:0000313" key="6">
    <source>
        <dbReference type="Proteomes" id="UP000054350"/>
    </source>
</evidence>
<dbReference type="AlphaFoldDB" id="A0A0L0T756"/>
<evidence type="ECO:0000313" key="5">
    <source>
        <dbReference type="EMBL" id="KNE70560.1"/>
    </source>
</evidence>
<dbReference type="Pfam" id="PF10342">
    <property type="entry name" value="Kre9_KNH"/>
    <property type="match status" value="1"/>
</dbReference>
<sequence length="181" mass="19214">MRAAALILLVLAVLATAVTASTFNKRQLIKDTCTNDLEVTSPTDKDTWKAGTKVTASWNKPPGKDYSPMSVQVMQANQSDPMLSNRIMLKSLGSLGDAVDPTSNKVEATLPTDLPAGGDYFVRISYAKKDDANAETKYTCSPYFKMQAADKSGASRRQGEMAMAGTLLVAGAAAVVAVLFA</sequence>
<keyword evidence="6" id="KW-1185">Reference proteome</keyword>
<dbReference type="InterPro" id="IPR018466">
    <property type="entry name" value="Kre9/Knh1-like_N"/>
</dbReference>
<dbReference type="OrthoDB" id="5560598at2759"/>
<proteinExistence type="predicted"/>